<reference evidence="2" key="1">
    <citation type="journal article" date="2018" name="Genome Biol.">
        <title>SKESA: strategic k-mer extension for scrupulous assemblies.</title>
        <authorList>
            <person name="Souvorov A."/>
            <person name="Agarwala R."/>
            <person name="Lipman D.J."/>
        </authorList>
    </citation>
    <scope>NUCLEOTIDE SEQUENCE</scope>
    <source>
        <strain evidence="2">MA.04ba 6789-3</strain>
    </source>
</reference>
<proteinExistence type="predicted"/>
<organism evidence="2">
    <name type="scientific">Salmonella enterica</name>
    <name type="common">Salmonella choleraesuis</name>
    <dbReference type="NCBI Taxonomy" id="28901"/>
    <lineage>
        <taxon>Bacteria</taxon>
        <taxon>Pseudomonadati</taxon>
        <taxon>Pseudomonadota</taxon>
        <taxon>Gammaproteobacteria</taxon>
        <taxon>Enterobacterales</taxon>
        <taxon>Enterobacteriaceae</taxon>
        <taxon>Salmonella</taxon>
    </lineage>
</organism>
<dbReference type="InterPro" id="IPR005557">
    <property type="entry name" value="Colicin_im"/>
</dbReference>
<keyword evidence="1" id="KW-0472">Membrane</keyword>
<evidence type="ECO:0000256" key="1">
    <source>
        <dbReference type="SAM" id="Phobius"/>
    </source>
</evidence>
<accession>A0A744FFS1</accession>
<feature type="transmembrane region" description="Helical" evidence="1">
    <location>
        <begin position="100"/>
        <end position="123"/>
    </location>
</feature>
<comment type="caution">
    <text evidence="2">The sequence shown here is derived from an EMBL/GenBank/DDBJ whole genome shotgun (WGS) entry which is preliminary data.</text>
</comment>
<reference evidence="2" key="2">
    <citation type="submission" date="2020-02" db="EMBL/GenBank/DDBJ databases">
        <authorList>
            <consortium name="NCBI Pathogen Detection Project"/>
        </authorList>
    </citation>
    <scope>NUCLEOTIDE SEQUENCE</scope>
    <source>
        <strain evidence="2">MA.04ba 6789-3</strain>
    </source>
</reference>
<keyword evidence="1" id="KW-1133">Transmembrane helix</keyword>
<dbReference type="AlphaFoldDB" id="A0A744FFS1"/>
<dbReference type="GO" id="GO:0015643">
    <property type="term" value="F:toxic substance binding"/>
    <property type="evidence" value="ECO:0007669"/>
    <property type="project" value="InterPro"/>
</dbReference>
<keyword evidence="1" id="KW-0812">Transmembrane</keyword>
<feature type="transmembrane region" description="Helical" evidence="1">
    <location>
        <begin position="143"/>
        <end position="167"/>
    </location>
</feature>
<gene>
    <name evidence="2" type="ORF">G9E92_005298</name>
</gene>
<dbReference type="GO" id="GO:0030153">
    <property type="term" value="P:bacteriocin immunity"/>
    <property type="evidence" value="ECO:0007669"/>
    <property type="project" value="InterPro"/>
</dbReference>
<evidence type="ECO:0000313" key="2">
    <source>
        <dbReference type="EMBL" id="HAF2530156.1"/>
    </source>
</evidence>
<protein>
    <submittedName>
        <fullName evidence="2">Colicin immunity protein</fullName>
    </submittedName>
</protein>
<feature type="transmembrane region" description="Helical" evidence="1">
    <location>
        <begin position="12"/>
        <end position="37"/>
    </location>
</feature>
<feature type="transmembrane region" description="Helical" evidence="1">
    <location>
        <begin position="67"/>
        <end position="88"/>
    </location>
</feature>
<dbReference type="EMBL" id="DAAUQW010000036">
    <property type="protein sequence ID" value="HAF2530156.1"/>
    <property type="molecule type" value="Genomic_DNA"/>
</dbReference>
<name>A0A744FFS1_SALER</name>
<sequence length="176" mass="20892">MNKRNEDKIGKNISIKLFFCLFTFLLPFIPIILFYFYNSESDIIKNIATILSNIPGFHSLKNPNLSYLLNTYIHTAPLTAFLLFLFTHKQLKLKKDKSPFKALTILFLFSLFYLIMIYCFLLINTELTHSSKILKLMSLNNFFLSFFYISLYCGIFLFTYLYLWFFIGTYKLFCRG</sequence>
<dbReference type="Pfam" id="PF03857">
    <property type="entry name" value="Colicin_im"/>
    <property type="match status" value="1"/>
</dbReference>